<evidence type="ECO:0000256" key="2">
    <source>
        <dbReference type="ARBA" id="ARBA00022448"/>
    </source>
</evidence>
<evidence type="ECO:0000256" key="7">
    <source>
        <dbReference type="ARBA" id="ARBA00023136"/>
    </source>
</evidence>
<dbReference type="GO" id="GO:0005886">
    <property type="term" value="C:plasma membrane"/>
    <property type="evidence" value="ECO:0007669"/>
    <property type="project" value="UniProtKB-SubCell"/>
</dbReference>
<keyword evidence="11" id="KW-1185">Reference proteome</keyword>
<dbReference type="CDD" id="cd06261">
    <property type="entry name" value="TM_PBP2"/>
    <property type="match status" value="2"/>
</dbReference>
<comment type="caution">
    <text evidence="10">The sequence shown here is derived from an EMBL/GenBank/DDBJ whole genome shotgun (WGS) entry which is preliminary data.</text>
</comment>
<dbReference type="PROSITE" id="PS50928">
    <property type="entry name" value="ABC_TM1"/>
    <property type="match status" value="2"/>
</dbReference>
<name>A0A4R3M2A8_9BURK</name>
<protein>
    <submittedName>
        <fullName evidence="10">Iron(III) transport system permease protein</fullName>
    </submittedName>
</protein>
<dbReference type="PANTHER" id="PTHR43357">
    <property type="entry name" value="INNER MEMBRANE ABC TRANSPORTER PERMEASE PROTEIN YDCV"/>
    <property type="match status" value="1"/>
</dbReference>
<feature type="transmembrane region" description="Helical" evidence="8">
    <location>
        <begin position="534"/>
        <end position="554"/>
    </location>
</feature>
<feature type="transmembrane region" description="Helical" evidence="8">
    <location>
        <begin position="256"/>
        <end position="277"/>
    </location>
</feature>
<evidence type="ECO:0000313" key="10">
    <source>
        <dbReference type="EMBL" id="TCT07132.1"/>
    </source>
</evidence>
<keyword evidence="4" id="KW-0997">Cell inner membrane</keyword>
<dbReference type="InterPro" id="IPR035906">
    <property type="entry name" value="MetI-like_sf"/>
</dbReference>
<comment type="similarity">
    <text evidence="8">Belongs to the binding-protein-dependent transport system permease family.</text>
</comment>
<keyword evidence="5 8" id="KW-0812">Transmembrane</keyword>
<evidence type="ECO:0000256" key="4">
    <source>
        <dbReference type="ARBA" id="ARBA00022519"/>
    </source>
</evidence>
<organism evidence="10 11">
    <name type="scientific">Paralcaligenes ureilyticus</name>
    <dbReference type="NCBI Taxonomy" id="627131"/>
    <lineage>
        <taxon>Bacteria</taxon>
        <taxon>Pseudomonadati</taxon>
        <taxon>Pseudomonadota</taxon>
        <taxon>Betaproteobacteria</taxon>
        <taxon>Burkholderiales</taxon>
        <taxon>Alcaligenaceae</taxon>
        <taxon>Paralcaligenes</taxon>
    </lineage>
</organism>
<dbReference type="EMBL" id="SMAJ01000007">
    <property type="protein sequence ID" value="TCT07132.1"/>
    <property type="molecule type" value="Genomic_DNA"/>
</dbReference>
<feature type="transmembrane region" description="Helical" evidence="8">
    <location>
        <begin position="368"/>
        <end position="389"/>
    </location>
</feature>
<feature type="transmembrane region" description="Helical" evidence="8">
    <location>
        <begin position="486"/>
        <end position="503"/>
    </location>
</feature>
<feature type="transmembrane region" description="Helical" evidence="8">
    <location>
        <begin position="307"/>
        <end position="330"/>
    </location>
</feature>
<evidence type="ECO:0000256" key="8">
    <source>
        <dbReference type="RuleBase" id="RU363032"/>
    </source>
</evidence>
<keyword evidence="6 8" id="KW-1133">Transmembrane helix</keyword>
<feature type="domain" description="ABC transmembrane type-1" evidence="9">
    <location>
        <begin position="68"/>
        <end position="277"/>
    </location>
</feature>
<keyword evidence="2 8" id="KW-0813">Transport</keyword>
<dbReference type="GO" id="GO:0055085">
    <property type="term" value="P:transmembrane transport"/>
    <property type="evidence" value="ECO:0007669"/>
    <property type="project" value="InterPro"/>
</dbReference>
<evidence type="ECO:0000313" key="11">
    <source>
        <dbReference type="Proteomes" id="UP000295525"/>
    </source>
</evidence>
<evidence type="ECO:0000256" key="6">
    <source>
        <dbReference type="ARBA" id="ARBA00022989"/>
    </source>
</evidence>
<feature type="transmembrane region" description="Helical" evidence="8">
    <location>
        <begin position="154"/>
        <end position="177"/>
    </location>
</feature>
<feature type="transmembrane region" description="Helical" evidence="8">
    <location>
        <begin position="225"/>
        <end position="249"/>
    </location>
</feature>
<reference evidence="10 11" key="1">
    <citation type="submission" date="2019-03" db="EMBL/GenBank/DDBJ databases">
        <title>Genomic Encyclopedia of Type Strains, Phase IV (KMG-IV): sequencing the most valuable type-strain genomes for metagenomic binning, comparative biology and taxonomic classification.</title>
        <authorList>
            <person name="Goeker M."/>
        </authorList>
    </citation>
    <scope>NUCLEOTIDE SEQUENCE [LARGE SCALE GENOMIC DNA]</scope>
    <source>
        <strain evidence="10 11">DSM 24591</strain>
    </source>
</reference>
<dbReference type="SUPFAM" id="SSF161098">
    <property type="entry name" value="MetI-like"/>
    <property type="match status" value="2"/>
</dbReference>
<keyword evidence="3" id="KW-1003">Cell membrane</keyword>
<evidence type="ECO:0000259" key="9">
    <source>
        <dbReference type="PROSITE" id="PS50928"/>
    </source>
</evidence>
<proteinExistence type="inferred from homology"/>
<dbReference type="PANTHER" id="PTHR43357:SF4">
    <property type="entry name" value="INNER MEMBRANE ABC TRANSPORTER PERMEASE PROTEIN YDCV"/>
    <property type="match status" value="1"/>
</dbReference>
<dbReference type="InterPro" id="IPR000515">
    <property type="entry name" value="MetI-like"/>
</dbReference>
<dbReference type="Pfam" id="PF00528">
    <property type="entry name" value="BPD_transp_1"/>
    <property type="match status" value="1"/>
</dbReference>
<feature type="transmembrane region" description="Helical" evidence="8">
    <location>
        <begin position="438"/>
        <end position="460"/>
    </location>
</feature>
<feature type="transmembrane region" description="Helical" evidence="8">
    <location>
        <begin position="198"/>
        <end position="219"/>
    </location>
</feature>
<evidence type="ECO:0000256" key="5">
    <source>
        <dbReference type="ARBA" id="ARBA00022692"/>
    </source>
</evidence>
<evidence type="ECO:0000256" key="3">
    <source>
        <dbReference type="ARBA" id="ARBA00022475"/>
    </source>
</evidence>
<dbReference type="AlphaFoldDB" id="A0A4R3M2A8"/>
<keyword evidence="7 8" id="KW-0472">Membrane</keyword>
<dbReference type="Gene3D" id="1.10.3720.10">
    <property type="entry name" value="MetI-like"/>
    <property type="match status" value="2"/>
</dbReference>
<sequence>MPLLRARRSRPRIKLNLVGLMALLLLVQGYPLLLIVSSAFNVGDPQAIPPTEFGLSNFVQILDHLDWVWNSLLVAVGGTLLATAIGVLLAWIIHRTTVPGSSLLEILIAIPYPLGPLVGALSWSALGSPSSGLINKLFVAVTGFASPVIDITSLGGIIFVMAIFEAPVAVLMIGAAMQRMDPSLEECSAIFGGGRMRTALRVTLPLMLPAILSSALFLFTSMLGAFAIPAILGVASRFYVITTAIYVLFQGYPPNYPLAAALGLLLIAITAIAVWLYGRVLSGRSFTVVSGKNYRPRRVDMGAWTPLLFAIACLYIVIALILPLGVLLVASVQSGGEIRWDVSEWTLRNYHYVLIDFPTTRQAIVNSLMLGVGTGTIGTALAAAIAWAVHRHHGPGVRALEQVTMLPQAFPRLIFAFGFLWMLLSLPFPLYGTALSVLLVYVIVFLPLAYRSMAGVVVQIDRSMEEAAQMSGAAWWRMMRTVTLPLLRSGLLATWVLIFMVSIREVSASLFLAGPGIQVLGPAIFSFWDSGGLPRVSALAVVQAVIILVALLLVRWLTRQGGKIGGVQA</sequence>
<feature type="transmembrane region" description="Helical" evidence="8">
    <location>
        <begin position="103"/>
        <end position="126"/>
    </location>
</feature>
<feature type="transmembrane region" description="Helical" evidence="8">
    <location>
        <begin position="409"/>
        <end position="431"/>
    </location>
</feature>
<accession>A0A4R3M2A8</accession>
<gene>
    <name evidence="10" type="ORF">EDC26_107189</name>
</gene>
<feature type="transmembrane region" description="Helical" evidence="8">
    <location>
        <begin position="510"/>
        <end position="528"/>
    </location>
</feature>
<feature type="transmembrane region" description="Helical" evidence="8">
    <location>
        <begin position="67"/>
        <end position="91"/>
    </location>
</feature>
<comment type="subcellular location">
    <subcellularLocation>
        <location evidence="1">Cell inner membrane</location>
        <topology evidence="1">Multi-pass membrane protein</topology>
    </subcellularLocation>
    <subcellularLocation>
        <location evidence="8">Cell membrane</location>
        <topology evidence="8">Multi-pass membrane protein</topology>
    </subcellularLocation>
</comment>
<feature type="domain" description="ABC transmembrane type-1" evidence="9">
    <location>
        <begin position="364"/>
        <end position="554"/>
    </location>
</feature>
<dbReference type="Proteomes" id="UP000295525">
    <property type="component" value="Unassembled WGS sequence"/>
</dbReference>
<evidence type="ECO:0000256" key="1">
    <source>
        <dbReference type="ARBA" id="ARBA00004429"/>
    </source>
</evidence>